<dbReference type="InterPro" id="IPR023606">
    <property type="entry name" value="CoA-Trfase_III_dom_1_sf"/>
</dbReference>
<organism evidence="2 3">
    <name type="scientific">Mycolicibacterium cosmeticum</name>
    <dbReference type="NCBI Taxonomy" id="258533"/>
    <lineage>
        <taxon>Bacteria</taxon>
        <taxon>Bacillati</taxon>
        <taxon>Actinomycetota</taxon>
        <taxon>Actinomycetes</taxon>
        <taxon>Mycobacteriales</taxon>
        <taxon>Mycobacteriaceae</taxon>
        <taxon>Mycolicibacterium</taxon>
    </lineage>
</organism>
<dbReference type="GO" id="GO:0003824">
    <property type="term" value="F:catalytic activity"/>
    <property type="evidence" value="ECO:0007669"/>
    <property type="project" value="InterPro"/>
</dbReference>
<dbReference type="SUPFAM" id="SSF89796">
    <property type="entry name" value="CoA-transferase family III (CaiB/BaiF)"/>
    <property type="match status" value="1"/>
</dbReference>
<reference evidence="2" key="2">
    <citation type="submission" date="2014-03" db="EMBL/GenBank/DDBJ databases">
        <authorList>
            <person name="Urmite Genomes"/>
        </authorList>
    </citation>
    <scope>NUCLEOTIDE SEQUENCE</scope>
    <source>
        <strain evidence="2">DSM 44829</strain>
    </source>
</reference>
<dbReference type="STRING" id="258533.BN977_00889"/>
<dbReference type="AlphaFoldDB" id="W9AKY8"/>
<dbReference type="Pfam" id="PF02515">
    <property type="entry name" value="CoA_transf_3"/>
    <property type="match status" value="1"/>
</dbReference>
<dbReference type="InterPro" id="IPR003673">
    <property type="entry name" value="CoA-Trfase_fam_III"/>
</dbReference>
<evidence type="ECO:0000313" key="2">
    <source>
        <dbReference type="EMBL" id="CDO06108.1"/>
    </source>
</evidence>
<dbReference type="Gene3D" id="3.30.1540.10">
    <property type="entry name" value="formyl-coa transferase, domain 3"/>
    <property type="match status" value="1"/>
</dbReference>
<comment type="caution">
    <text evidence="2">The sequence shown here is derived from an EMBL/GenBank/DDBJ whole genome shotgun (WGS) entry which is preliminary data.</text>
</comment>
<feature type="region of interest" description="Disordered" evidence="1">
    <location>
        <begin position="42"/>
        <end position="69"/>
    </location>
</feature>
<name>W9AKY8_MYCCO</name>
<dbReference type="PANTHER" id="PTHR48228:SF2">
    <property type="entry name" value="E-CINNAMOYL-COA:R-PHENYLLACTATE COA TRANSFERASE LARGE SUBUNIT"/>
    <property type="match status" value="1"/>
</dbReference>
<sequence length="402" mass="42884">MTKPLDGIRVLEVAMYGFVPSAGAVLAEWGADVIKVEHAVTGDPQRGLRQTGPLRVEGDPNPNIEHANRGKRSVGLDMSVPEGREILLELARRADVFLTSFLPGHRRKFGIDVDDIRAVNPTVVYARGSALGPRGEESERGGYDMTAFWCRAGTAATITPPGIEGMIGPPGPAYGDTISGTNLAGGIAAALLKRERTGEPSVVDVSLLGSGLWAMGHTVALTSHLNQRLVAPAPGVHGSPINPLVGVYATADDRYISFVMMQPTKFWADVCRHLDLPELADDPRFATAESIAEHTAEAVEILRKVMAGRTLPEWSKRFATLAGPWAPVQDTLQAAADAQIRANEYIVTAGDLELVANPVQFDVGAPHTAGAPGFAEQTEEILLELGLDWDRIIELKTAGAVT</sequence>
<reference evidence="2" key="1">
    <citation type="submission" date="2014-03" db="EMBL/GenBank/DDBJ databases">
        <title>Draft Genome Sequence of Mycobacterium cosmeticum DSM 44829.</title>
        <authorList>
            <person name="Croce O."/>
            <person name="Robert C."/>
            <person name="Raoult D."/>
            <person name="Drancourt M."/>
        </authorList>
    </citation>
    <scope>NUCLEOTIDE SEQUENCE [LARGE SCALE GENOMIC DNA]</scope>
    <source>
        <strain evidence="2">DSM 44829</strain>
    </source>
</reference>
<protein>
    <submittedName>
        <fullName evidence="2">L-carnitine dehydratase/bile acid-inducible protein F</fullName>
    </submittedName>
</protein>
<dbReference type="RefSeq" id="WP_036396493.1">
    <property type="nucleotide sequence ID" value="NZ_CCBB010000001.1"/>
</dbReference>
<dbReference type="eggNOG" id="COG1804">
    <property type="taxonomic scope" value="Bacteria"/>
</dbReference>
<dbReference type="Proteomes" id="UP000028870">
    <property type="component" value="Unassembled WGS sequence"/>
</dbReference>
<keyword evidence="3" id="KW-1185">Reference proteome</keyword>
<proteinExistence type="predicted"/>
<dbReference type="InterPro" id="IPR044855">
    <property type="entry name" value="CoA-Trfase_III_dom3_sf"/>
</dbReference>
<evidence type="ECO:0000313" key="3">
    <source>
        <dbReference type="Proteomes" id="UP000028870"/>
    </source>
</evidence>
<dbReference type="EMBL" id="CCBB010000001">
    <property type="protein sequence ID" value="CDO06108.1"/>
    <property type="molecule type" value="Genomic_DNA"/>
</dbReference>
<evidence type="ECO:0000256" key="1">
    <source>
        <dbReference type="SAM" id="MobiDB-lite"/>
    </source>
</evidence>
<gene>
    <name evidence="2" type="ORF">BN977_00889</name>
</gene>
<dbReference type="InterPro" id="IPR050509">
    <property type="entry name" value="CoA-transferase_III"/>
</dbReference>
<dbReference type="OrthoDB" id="9797653at2"/>
<dbReference type="Gene3D" id="3.40.50.10540">
    <property type="entry name" value="Crotonobetainyl-coa:carnitine coa-transferase, domain 1"/>
    <property type="match status" value="1"/>
</dbReference>
<accession>W9AKY8</accession>
<dbReference type="PANTHER" id="PTHR48228">
    <property type="entry name" value="SUCCINYL-COA--D-CITRAMALATE COA-TRANSFERASE"/>
    <property type="match status" value="1"/>
</dbReference>